<protein>
    <submittedName>
        <fullName evidence="1">Uncharacterized protein</fullName>
    </submittedName>
</protein>
<dbReference type="KEGG" id="asoc:CB4_03576"/>
<organism evidence="1 2">
    <name type="scientific">Aneurinibacillus soli</name>
    <dbReference type="NCBI Taxonomy" id="1500254"/>
    <lineage>
        <taxon>Bacteria</taxon>
        <taxon>Bacillati</taxon>
        <taxon>Bacillota</taxon>
        <taxon>Bacilli</taxon>
        <taxon>Bacillales</taxon>
        <taxon>Paenibacillaceae</taxon>
        <taxon>Aneurinibacillus group</taxon>
        <taxon>Aneurinibacillus</taxon>
    </lineage>
</organism>
<reference evidence="1 2" key="1">
    <citation type="submission" date="2015-12" db="EMBL/GenBank/DDBJ databases">
        <title>Genome sequence of Aneurinibacillus soli.</title>
        <authorList>
            <person name="Lee J.S."/>
            <person name="Lee K.C."/>
            <person name="Kim K.K."/>
            <person name="Lee B.W."/>
        </authorList>
    </citation>
    <scope>NUCLEOTIDE SEQUENCE [LARGE SCALE GENOMIC DNA]</scope>
    <source>
        <strain evidence="1 2">CB4</strain>
    </source>
</reference>
<name>A0A0U5B4T0_9BACL</name>
<evidence type="ECO:0000313" key="2">
    <source>
        <dbReference type="Proteomes" id="UP000217696"/>
    </source>
</evidence>
<gene>
    <name evidence="1" type="ORF">CB4_03576</name>
</gene>
<accession>A0A0U5B4T0</accession>
<keyword evidence="2" id="KW-1185">Reference proteome</keyword>
<dbReference type="EMBL" id="AP017312">
    <property type="protein sequence ID" value="BAU29376.1"/>
    <property type="molecule type" value="Genomic_DNA"/>
</dbReference>
<dbReference type="RefSeq" id="WP_096467059.1">
    <property type="nucleotide sequence ID" value="NZ_AP017312.1"/>
</dbReference>
<dbReference type="OrthoDB" id="2679409at2"/>
<dbReference type="PROSITE" id="PS51257">
    <property type="entry name" value="PROKAR_LIPOPROTEIN"/>
    <property type="match status" value="1"/>
</dbReference>
<sequence length="132" mass="14860">MKIPRMTVFLFLLACLLLTAGCKEYSTQTVEALGEKELIGSYSTYNKTIDKSFTIDMDTTLAIQIEELSFKKGTMSLIVTDPAGTPVLTKTFQPGSYQDGYIVHMNKKGSYTMTFSFNHVEQGKHTIHWETD</sequence>
<proteinExistence type="predicted"/>
<evidence type="ECO:0000313" key="1">
    <source>
        <dbReference type="EMBL" id="BAU29376.1"/>
    </source>
</evidence>
<dbReference type="Proteomes" id="UP000217696">
    <property type="component" value="Chromosome"/>
</dbReference>
<dbReference type="AlphaFoldDB" id="A0A0U5B4T0"/>